<evidence type="ECO:0000256" key="5">
    <source>
        <dbReference type="ARBA" id="ARBA00023136"/>
    </source>
</evidence>
<evidence type="ECO:0000256" key="1">
    <source>
        <dbReference type="ARBA" id="ARBA00004225"/>
    </source>
</evidence>
<evidence type="ECO:0000256" key="6">
    <source>
        <dbReference type="SAM" id="MobiDB-lite"/>
    </source>
</evidence>
<comment type="subcellular location">
    <subcellularLocation>
        <location evidence="1">Mitochondrion membrane</location>
        <topology evidence="1">Multi-pass membrane protein</topology>
    </subcellularLocation>
</comment>
<feature type="region of interest" description="Disordered" evidence="6">
    <location>
        <begin position="343"/>
        <end position="375"/>
    </location>
</feature>
<feature type="compositionally biased region" description="Polar residues" evidence="6">
    <location>
        <begin position="459"/>
        <end position="468"/>
    </location>
</feature>
<feature type="compositionally biased region" description="Polar residues" evidence="6">
    <location>
        <begin position="11"/>
        <end position="26"/>
    </location>
</feature>
<dbReference type="GO" id="GO:0005741">
    <property type="term" value="C:mitochondrial outer membrane"/>
    <property type="evidence" value="ECO:0007669"/>
    <property type="project" value="TreeGrafter"/>
</dbReference>
<comment type="caution">
    <text evidence="7">The sequence shown here is derived from an EMBL/GenBank/DDBJ whole genome shotgun (WGS) entry which is preliminary data.</text>
</comment>
<protein>
    <submittedName>
        <fullName evidence="7">Nuclear control of ATPase protein 2</fullName>
    </submittedName>
</protein>
<keyword evidence="3" id="KW-1133">Transmembrane helix</keyword>
<sequence length="1177" mass="130669">MSSAAEEDVKSSSSPAAAEQQISTSAAAAPVIDTQKSGGGGGGGLFDYLISRKKIHNHNHTPPSPSSPSNNNNMKRSQSEERMKYHRLANAAGSQYFGSLSIPLFNDDSDSDNDDNHHESSNKQVAATFSAASSSSSSAPLLTENQSSSSSSWLAKFQKKSQHENDNIDELKSEAITIERSSSSWMNKAWQTVDSATDWISSPSLKLPSNSDSSAQPSTSSSYSWWTVPTISTISNTISSINLPNPFKDDNESSINDINHSSINNNNNSALNNHNNNNNSNNANLLLPKIASRFEWATKRRNPYQAVIGRVDTDYYLLSGGPVMSLWGLSWIPTWFRLSGGGGNDGSVDNGGRRRRALENGGEEGGGGARMMNGEGMVMRRKSLPSEASVMAVKNLLVLVQQQQQYDDEDDDGGGEEDDDDDDQLGGNGQQHQKGPSLPQPRQNTAPLLSPVPSPPPQKSFTPRSPSIQPFPDLPQESSSFDSDHSPIINHHYPSPRMTPVQSFQASPKHDGVKPVPSPLTLPKSSSSPILRHRSSSFQDSTHPIIHTSGKTTNPLNGSNSNKNNQAADAEMAARLAEGTLRAYRDLALDEATELHSALHHWTLRWERPFLGWLEAGPTVWFSEKGYSPYSAGKKVSQIQAVLARRCAVIGEIQQHLWRANWQRGVAEWGMLGHGQGEWASVMLEHGDMTDAPGPSPQNQTGKKKRISMKIFNHSSFVGGNVSNSRGGQILVDEEALTRWSIDGIKVVRDQLYRAGIAGAQLPYYENWPNEVRHFNGDIVGPSNVEIDHPTWAKKVVKASSHDTTSSIVINNLPGMADEVSSLLQSIELNLDQQRQRRLNKLRPQSNLRRNWYMFALGIPTAAYATYHVCKEHGGYFLLKEVLAKINEFCKEHISEPCFSIYQELFTRTGRIDVNDRKARIDTIESLKRMIRSWLDETFADMPEAEKIAMSNNMDISLIEELKEESIKHIYEINSVVRCSLIEMQFIKKELLNALVAMDELMGSNEINARLAAMTPAVILVIGIRKVFRFIFYALFKFGAPKQEIYASFRKTILDIERLLLMRDDPPPNPPSLSWGSTRHARSGSIEADDVENNQHSRQTLSAADLGMLLLHIHECRSILWESRRRFNNDVLRNVSEDLAEIAGERGPVSVRQQLQILSRMSRTYKFMKVDYSSMIG</sequence>
<keyword evidence="4" id="KW-0496">Mitochondrion</keyword>
<feature type="region of interest" description="Disordered" evidence="6">
    <location>
        <begin position="404"/>
        <end position="569"/>
    </location>
</feature>
<evidence type="ECO:0000313" key="8">
    <source>
        <dbReference type="Proteomes" id="UP001224775"/>
    </source>
</evidence>
<proteinExistence type="predicted"/>
<dbReference type="EMBL" id="JATAAI010000043">
    <property type="protein sequence ID" value="KAK1733939.1"/>
    <property type="molecule type" value="Genomic_DNA"/>
</dbReference>
<accession>A0AAD8XUP7</accession>
<keyword evidence="8" id="KW-1185">Reference proteome</keyword>
<dbReference type="Pfam" id="PF08637">
    <property type="entry name" value="NCA2"/>
    <property type="match status" value="1"/>
</dbReference>
<feature type="compositionally biased region" description="Low complexity" evidence="6">
    <location>
        <begin position="554"/>
        <end position="569"/>
    </location>
</feature>
<dbReference type="PANTHER" id="PTHR28234">
    <property type="entry name" value="NUCLEAR CONTROL OF ATPASE PROTEIN 2"/>
    <property type="match status" value="1"/>
</dbReference>
<evidence type="ECO:0000256" key="2">
    <source>
        <dbReference type="ARBA" id="ARBA00022692"/>
    </source>
</evidence>
<feature type="region of interest" description="Disordered" evidence="6">
    <location>
        <begin position="107"/>
        <end position="129"/>
    </location>
</feature>
<dbReference type="Proteomes" id="UP001224775">
    <property type="component" value="Unassembled WGS sequence"/>
</dbReference>
<evidence type="ECO:0000256" key="3">
    <source>
        <dbReference type="ARBA" id="ARBA00022989"/>
    </source>
</evidence>
<keyword evidence="2" id="KW-0812">Transmembrane</keyword>
<name>A0AAD8XUP7_9STRA</name>
<gene>
    <name evidence="7" type="ORF">QTG54_015466</name>
</gene>
<feature type="compositionally biased region" description="Acidic residues" evidence="6">
    <location>
        <begin position="406"/>
        <end position="424"/>
    </location>
</feature>
<reference evidence="7" key="1">
    <citation type="submission" date="2023-06" db="EMBL/GenBank/DDBJ databases">
        <title>Survivors Of The Sea: Transcriptome response of Skeletonema marinoi to long-term dormancy.</title>
        <authorList>
            <person name="Pinder M.I.M."/>
            <person name="Kourtchenko O."/>
            <person name="Robertson E.K."/>
            <person name="Larsson T."/>
            <person name="Maumus F."/>
            <person name="Osuna-Cruz C.M."/>
            <person name="Vancaester E."/>
            <person name="Stenow R."/>
            <person name="Vandepoele K."/>
            <person name="Ploug H."/>
            <person name="Bruchert V."/>
            <person name="Godhe A."/>
            <person name="Topel M."/>
        </authorList>
    </citation>
    <scope>NUCLEOTIDE SEQUENCE</scope>
    <source>
        <strain evidence="7">R05AC</strain>
    </source>
</reference>
<feature type="compositionally biased region" description="Low complexity" evidence="6">
    <location>
        <begin position="519"/>
        <end position="530"/>
    </location>
</feature>
<feature type="region of interest" description="Disordered" evidence="6">
    <location>
        <begin position="1"/>
        <end position="84"/>
    </location>
</feature>
<dbReference type="PANTHER" id="PTHR28234:SF1">
    <property type="entry name" value="NUCLEAR CONTROL OF ATPASE PROTEIN 2"/>
    <property type="match status" value="1"/>
</dbReference>
<evidence type="ECO:0000256" key="4">
    <source>
        <dbReference type="ARBA" id="ARBA00023128"/>
    </source>
</evidence>
<dbReference type="AlphaFoldDB" id="A0AAD8XUP7"/>
<organism evidence="7 8">
    <name type="scientific">Skeletonema marinoi</name>
    <dbReference type="NCBI Taxonomy" id="267567"/>
    <lineage>
        <taxon>Eukaryota</taxon>
        <taxon>Sar</taxon>
        <taxon>Stramenopiles</taxon>
        <taxon>Ochrophyta</taxon>
        <taxon>Bacillariophyta</taxon>
        <taxon>Coscinodiscophyceae</taxon>
        <taxon>Thalassiosirophycidae</taxon>
        <taxon>Thalassiosirales</taxon>
        <taxon>Skeletonemataceae</taxon>
        <taxon>Skeletonema</taxon>
        <taxon>Skeletonema marinoi-dohrnii complex</taxon>
    </lineage>
</organism>
<dbReference type="InterPro" id="IPR013946">
    <property type="entry name" value="NCA2-like"/>
</dbReference>
<evidence type="ECO:0000313" key="7">
    <source>
        <dbReference type="EMBL" id="KAK1733939.1"/>
    </source>
</evidence>
<keyword evidence="5" id="KW-0472">Membrane</keyword>